<evidence type="ECO:0000256" key="6">
    <source>
        <dbReference type="PROSITE-ProRule" id="PRU00552"/>
    </source>
</evidence>
<dbReference type="Pfam" id="PF00271">
    <property type="entry name" value="Helicase_C"/>
    <property type="match status" value="1"/>
</dbReference>
<feature type="domain" description="Helicase ATP-binding" evidence="8">
    <location>
        <begin position="54"/>
        <end position="223"/>
    </location>
</feature>
<dbReference type="SMART" id="SM00487">
    <property type="entry name" value="DEXDc"/>
    <property type="match status" value="1"/>
</dbReference>
<keyword evidence="4 7" id="KW-0067">ATP-binding</keyword>
<proteinExistence type="inferred from homology"/>
<dbReference type="Pfam" id="PF00270">
    <property type="entry name" value="DEAD"/>
    <property type="match status" value="1"/>
</dbReference>
<dbReference type="InterPro" id="IPR014001">
    <property type="entry name" value="Helicase_ATP-bd"/>
</dbReference>
<dbReference type="PANTHER" id="PTHR47959">
    <property type="entry name" value="ATP-DEPENDENT RNA HELICASE RHLE-RELATED"/>
    <property type="match status" value="1"/>
</dbReference>
<evidence type="ECO:0000259" key="8">
    <source>
        <dbReference type="PROSITE" id="PS51192"/>
    </source>
</evidence>
<dbReference type="GO" id="GO:0005524">
    <property type="term" value="F:ATP binding"/>
    <property type="evidence" value="ECO:0007669"/>
    <property type="project" value="UniProtKB-KW"/>
</dbReference>
<dbReference type="InterPro" id="IPR000629">
    <property type="entry name" value="RNA-helicase_DEAD-box_CS"/>
</dbReference>
<evidence type="ECO:0000259" key="9">
    <source>
        <dbReference type="PROSITE" id="PS51194"/>
    </source>
</evidence>
<dbReference type="GO" id="GO:0003724">
    <property type="term" value="F:RNA helicase activity"/>
    <property type="evidence" value="ECO:0007669"/>
    <property type="project" value="InterPro"/>
</dbReference>
<keyword evidence="3 7" id="KW-0347">Helicase</keyword>
<dbReference type="SUPFAM" id="SSF52540">
    <property type="entry name" value="P-loop containing nucleoside triphosphate hydrolases"/>
    <property type="match status" value="1"/>
</dbReference>
<name>A0A1G2QWW1_9BACT</name>
<keyword evidence="1 7" id="KW-0547">Nucleotide-binding</keyword>
<dbReference type="GO" id="GO:0003676">
    <property type="term" value="F:nucleic acid binding"/>
    <property type="evidence" value="ECO:0007669"/>
    <property type="project" value="InterPro"/>
</dbReference>
<organism evidence="11 12">
    <name type="scientific">Candidatus Wildermuthbacteria bacterium RIFCSPHIGHO2_01_FULL_48_27b</name>
    <dbReference type="NCBI Taxonomy" id="1802447"/>
    <lineage>
        <taxon>Bacteria</taxon>
        <taxon>Candidatus Wildermuthiibacteriota</taxon>
    </lineage>
</organism>
<evidence type="ECO:0000256" key="5">
    <source>
        <dbReference type="ARBA" id="ARBA00038437"/>
    </source>
</evidence>
<dbReference type="Gene3D" id="3.40.50.300">
    <property type="entry name" value="P-loop containing nucleotide triphosphate hydrolases"/>
    <property type="match status" value="2"/>
</dbReference>
<dbReference type="EMBL" id="MHTS01000005">
    <property type="protein sequence ID" value="OHA64927.1"/>
    <property type="molecule type" value="Genomic_DNA"/>
</dbReference>
<dbReference type="Proteomes" id="UP000178170">
    <property type="component" value="Unassembled WGS sequence"/>
</dbReference>
<dbReference type="InterPro" id="IPR050079">
    <property type="entry name" value="DEAD_box_RNA_helicase"/>
</dbReference>
<dbReference type="InterPro" id="IPR011545">
    <property type="entry name" value="DEAD/DEAH_box_helicase_dom"/>
</dbReference>
<dbReference type="InterPro" id="IPR014014">
    <property type="entry name" value="RNA_helicase_DEAD_Q_motif"/>
</dbReference>
<dbReference type="PROSITE" id="PS51192">
    <property type="entry name" value="HELICASE_ATP_BIND_1"/>
    <property type="match status" value="1"/>
</dbReference>
<comment type="caution">
    <text evidence="11">The sequence shown here is derived from an EMBL/GenBank/DDBJ whole genome shotgun (WGS) entry which is preliminary data.</text>
</comment>
<evidence type="ECO:0000313" key="11">
    <source>
        <dbReference type="EMBL" id="OHA64927.1"/>
    </source>
</evidence>
<dbReference type="PANTHER" id="PTHR47959:SF1">
    <property type="entry name" value="ATP-DEPENDENT RNA HELICASE DBPA"/>
    <property type="match status" value="1"/>
</dbReference>
<dbReference type="GO" id="GO:0005829">
    <property type="term" value="C:cytosol"/>
    <property type="evidence" value="ECO:0007669"/>
    <property type="project" value="TreeGrafter"/>
</dbReference>
<dbReference type="InterPro" id="IPR044742">
    <property type="entry name" value="DEAD/DEAH_RhlB"/>
</dbReference>
<evidence type="ECO:0008006" key="13">
    <source>
        <dbReference type="Google" id="ProtNLM"/>
    </source>
</evidence>
<keyword evidence="2 7" id="KW-0378">Hydrolase</keyword>
<dbReference type="AlphaFoldDB" id="A0A1G2QWW1"/>
<dbReference type="CDD" id="cd00268">
    <property type="entry name" value="DEADc"/>
    <property type="match status" value="1"/>
</dbReference>
<accession>A0A1G2QWW1</accession>
<evidence type="ECO:0000256" key="3">
    <source>
        <dbReference type="ARBA" id="ARBA00022806"/>
    </source>
</evidence>
<dbReference type="PROSITE" id="PS51194">
    <property type="entry name" value="HELICASE_CTER"/>
    <property type="match status" value="1"/>
</dbReference>
<dbReference type="PROSITE" id="PS51195">
    <property type="entry name" value="Q_MOTIF"/>
    <property type="match status" value="1"/>
</dbReference>
<sequence length="366" mass="41231">MHSAQFINKSSNEEQGAPYVPQHRFSEFAIDERLKRNIEKKGYQIPTEIQDKTIPLILEGKDVIGIANTGTGKTAAFLLPLINKVLQNRRERVFIVTPTRELAFQIYEELVSLSQLLGIYSAVCIGGSSMGAQIASLRRGPHFVIGTPGRLKDLVKRKQLLLGTFQNIVLDEADRMLDMGFIDDIRFLMSQLSDKRQTLLFSATIPPAIETLIRTFLKEPIKISVKSRETPSCIDQDVVRVKGAKEKLEKLCEMLENKSEFQKVLVFGRTKHGVEKLSRELDKRGLRAMSIHGDKPQAKRRQALDLFKNNHVQILVATDVAARGLDIANVSHVINFDIPATYEDYVHRIGRTGRANQKGIALTFVE</sequence>
<feature type="domain" description="Helicase C-terminal" evidence="9">
    <location>
        <begin position="247"/>
        <end position="366"/>
    </location>
</feature>
<dbReference type="InterPro" id="IPR027417">
    <property type="entry name" value="P-loop_NTPase"/>
</dbReference>
<evidence type="ECO:0000256" key="1">
    <source>
        <dbReference type="ARBA" id="ARBA00022741"/>
    </source>
</evidence>
<evidence type="ECO:0000256" key="4">
    <source>
        <dbReference type="ARBA" id="ARBA00022840"/>
    </source>
</evidence>
<gene>
    <name evidence="11" type="ORF">A2843_02670</name>
</gene>
<dbReference type="PROSITE" id="PS00039">
    <property type="entry name" value="DEAD_ATP_HELICASE"/>
    <property type="match status" value="1"/>
</dbReference>
<feature type="domain" description="DEAD-box RNA helicase Q" evidence="10">
    <location>
        <begin position="23"/>
        <end position="51"/>
    </location>
</feature>
<evidence type="ECO:0000313" key="12">
    <source>
        <dbReference type="Proteomes" id="UP000178170"/>
    </source>
</evidence>
<dbReference type="InterPro" id="IPR001650">
    <property type="entry name" value="Helicase_C-like"/>
</dbReference>
<dbReference type="GO" id="GO:0016787">
    <property type="term" value="F:hydrolase activity"/>
    <property type="evidence" value="ECO:0007669"/>
    <property type="project" value="UniProtKB-KW"/>
</dbReference>
<protein>
    <recommendedName>
        <fullName evidence="13">RNA helicase</fullName>
    </recommendedName>
</protein>
<dbReference type="SMART" id="SM00490">
    <property type="entry name" value="HELICc"/>
    <property type="match status" value="1"/>
</dbReference>
<dbReference type="CDD" id="cd18787">
    <property type="entry name" value="SF2_C_DEAD"/>
    <property type="match status" value="1"/>
</dbReference>
<evidence type="ECO:0000256" key="2">
    <source>
        <dbReference type="ARBA" id="ARBA00022801"/>
    </source>
</evidence>
<evidence type="ECO:0000259" key="10">
    <source>
        <dbReference type="PROSITE" id="PS51195"/>
    </source>
</evidence>
<feature type="short sequence motif" description="Q motif" evidence="6">
    <location>
        <begin position="23"/>
        <end position="51"/>
    </location>
</feature>
<comment type="similarity">
    <text evidence="5 7">Belongs to the DEAD box helicase family.</text>
</comment>
<evidence type="ECO:0000256" key="7">
    <source>
        <dbReference type="RuleBase" id="RU000492"/>
    </source>
</evidence>
<reference evidence="11 12" key="1">
    <citation type="journal article" date="2016" name="Nat. Commun.">
        <title>Thousands of microbial genomes shed light on interconnected biogeochemical processes in an aquifer system.</title>
        <authorList>
            <person name="Anantharaman K."/>
            <person name="Brown C.T."/>
            <person name="Hug L.A."/>
            <person name="Sharon I."/>
            <person name="Castelle C.J."/>
            <person name="Probst A.J."/>
            <person name="Thomas B.C."/>
            <person name="Singh A."/>
            <person name="Wilkins M.J."/>
            <person name="Karaoz U."/>
            <person name="Brodie E.L."/>
            <person name="Williams K.H."/>
            <person name="Hubbard S.S."/>
            <person name="Banfield J.F."/>
        </authorList>
    </citation>
    <scope>NUCLEOTIDE SEQUENCE [LARGE SCALE GENOMIC DNA]</scope>
</reference>